<reference evidence="1 2" key="1">
    <citation type="submission" date="2021-03" db="EMBL/GenBank/DDBJ databases">
        <title>Assistant Professor.</title>
        <authorList>
            <person name="Huq M.A."/>
        </authorList>
    </citation>
    <scope>NUCLEOTIDE SEQUENCE [LARGE SCALE GENOMIC DNA]</scope>
    <source>
        <strain evidence="1 2">MAH-29</strain>
    </source>
</reference>
<dbReference type="EMBL" id="JAGHKO010000001">
    <property type="protein sequence ID" value="MBO9199880.1"/>
    <property type="molecule type" value="Genomic_DNA"/>
</dbReference>
<dbReference type="Proteomes" id="UP000677244">
    <property type="component" value="Unassembled WGS sequence"/>
</dbReference>
<name>A0ABS3YPU5_9BACT</name>
<protein>
    <recommendedName>
        <fullName evidence="3">Ig-like domain-containing protein</fullName>
    </recommendedName>
</protein>
<evidence type="ECO:0000313" key="1">
    <source>
        <dbReference type="EMBL" id="MBO9199880.1"/>
    </source>
</evidence>
<organism evidence="1 2">
    <name type="scientific">Niastella soli</name>
    <dbReference type="NCBI Taxonomy" id="2821487"/>
    <lineage>
        <taxon>Bacteria</taxon>
        <taxon>Pseudomonadati</taxon>
        <taxon>Bacteroidota</taxon>
        <taxon>Chitinophagia</taxon>
        <taxon>Chitinophagales</taxon>
        <taxon>Chitinophagaceae</taxon>
        <taxon>Niastella</taxon>
    </lineage>
</organism>
<proteinExistence type="predicted"/>
<comment type="caution">
    <text evidence="1">The sequence shown here is derived from an EMBL/GenBank/DDBJ whole genome shotgun (WGS) entry which is preliminary data.</text>
</comment>
<evidence type="ECO:0008006" key="3">
    <source>
        <dbReference type="Google" id="ProtNLM"/>
    </source>
</evidence>
<accession>A0ABS3YPU5</accession>
<gene>
    <name evidence="1" type="ORF">J7I42_06365</name>
</gene>
<sequence length="135" mass="14034">MKKIILGLAVLLVFAVSESCKKKKDGNEGGCGEQAIKVATMPAINTVDPPAPGTSFPLIVNIETMPPSGATVIVSAKAESGGAPYFTETRDNALASNSFTINNTPTGVSCIVTVTVTSKTCNTNTWSGSYRYTAK</sequence>
<evidence type="ECO:0000313" key="2">
    <source>
        <dbReference type="Proteomes" id="UP000677244"/>
    </source>
</evidence>
<keyword evidence="2" id="KW-1185">Reference proteome</keyword>
<dbReference type="RefSeq" id="WP_209137933.1">
    <property type="nucleotide sequence ID" value="NZ_JAGHKO010000001.1"/>
</dbReference>